<evidence type="ECO:0000313" key="4">
    <source>
        <dbReference type="Proteomes" id="UP000006174"/>
    </source>
</evidence>
<dbReference type="Proteomes" id="UP000006174">
    <property type="component" value="Unassembled WGS sequence"/>
</dbReference>
<accession>I2FMX6</accession>
<dbReference type="CDD" id="cd03426">
    <property type="entry name" value="NUDIX_CoAse_Nudt7"/>
    <property type="match status" value="1"/>
</dbReference>
<dbReference type="PANTHER" id="PTHR12992">
    <property type="entry name" value="NUDIX HYDROLASE"/>
    <property type="match status" value="1"/>
</dbReference>
<dbReference type="Gene3D" id="3.90.79.10">
    <property type="entry name" value="Nucleoside Triphosphate Pyrophosphohydrolase"/>
    <property type="match status" value="1"/>
</dbReference>
<dbReference type="PROSITE" id="PS51462">
    <property type="entry name" value="NUDIX"/>
    <property type="match status" value="1"/>
</dbReference>
<dbReference type="OrthoDB" id="10260614at2759"/>
<dbReference type="OMA" id="DNHRCEE"/>
<dbReference type="PANTHER" id="PTHR12992:SF45">
    <property type="entry name" value="NUDIX HYDROLASE DOMAIN-CONTAINING PROTEIN"/>
    <property type="match status" value="1"/>
</dbReference>
<evidence type="ECO:0000259" key="2">
    <source>
        <dbReference type="PROSITE" id="PS51462"/>
    </source>
</evidence>
<dbReference type="InterPro" id="IPR000086">
    <property type="entry name" value="NUDIX_hydrolase_dom"/>
</dbReference>
<comment type="caution">
    <text evidence="3">The sequence shown here is derived from an EMBL/GenBank/DDBJ whole genome shotgun (WGS) entry which is preliminary data.</text>
</comment>
<reference evidence="3 4" key="1">
    <citation type="journal article" date="2012" name="Plant Cell">
        <title>Genome comparison of barley and maize smut fungi reveals targeted loss of RNA silencing components and species-specific presence of transposable elements.</title>
        <authorList>
            <person name="Laurie J.D."/>
            <person name="Ali S."/>
            <person name="Linning R."/>
            <person name="Mannhaupt G."/>
            <person name="Wong P."/>
            <person name="Gueldener U."/>
            <person name="Muensterkoetter M."/>
            <person name="Moore R."/>
            <person name="Kahmann R."/>
            <person name="Bakkeren G."/>
            <person name="Schirawski J."/>
        </authorList>
    </citation>
    <scope>NUCLEOTIDE SEQUENCE [LARGE SCALE GENOMIC DNA]</scope>
    <source>
        <strain evidence="4">Uh4875-4</strain>
    </source>
</reference>
<gene>
    <name evidence="3" type="ORF">UHOR_05966</name>
</gene>
<dbReference type="STRING" id="1128400.I2FMX6"/>
<dbReference type="HOGENOM" id="CLU_040940_2_2_1"/>
<dbReference type="eggNOG" id="KOG3069">
    <property type="taxonomic scope" value="Eukaryota"/>
</dbReference>
<feature type="domain" description="Nudix hydrolase" evidence="2">
    <location>
        <begin position="54"/>
        <end position="193"/>
    </location>
</feature>
<dbReference type="AlphaFoldDB" id="I2FMX6"/>
<evidence type="ECO:0000313" key="3">
    <source>
        <dbReference type="EMBL" id="CCF48269.1"/>
    </source>
</evidence>
<feature type="compositionally biased region" description="Polar residues" evidence="1">
    <location>
        <begin position="7"/>
        <end position="16"/>
    </location>
</feature>
<keyword evidence="4" id="KW-1185">Reference proteome</keyword>
<dbReference type="GO" id="GO:0015938">
    <property type="term" value="P:coenzyme A catabolic process"/>
    <property type="evidence" value="ECO:0007669"/>
    <property type="project" value="TreeGrafter"/>
</dbReference>
<dbReference type="InterPro" id="IPR015797">
    <property type="entry name" value="NUDIX_hydrolase-like_dom_sf"/>
</dbReference>
<protein>
    <recommendedName>
        <fullName evidence="2">Nudix hydrolase domain-containing protein</fullName>
    </recommendedName>
</protein>
<sequence>MSPPTMSPCTGVSTGTAGPKEPEWLASLSPETAACIRRLLSSPAPPSFNQIPKRKQAAVAVILYESNTSPTELRVIITTRALHLRSHAGQASLPGGKVDWTDSSLIETALRESVEEIALPTSEAVWLHTGYPFLSKMGLVVHPVVFFLKNGAELFQRLRASPSEVSDIWSTPLSVFLSSIASSEQLSDPKSVDKHRPPQEAFRTYTDIPWLGGNYRLHRFRSSHQLIKGLTADVLISIAQKAYAVKAKYRVHADGQKTWEQMVETVIQSYNKEQARIECRWGDGECGDVQGSSEAYETFIGVDDDGDGAMMVEETLDT</sequence>
<proteinExistence type="predicted"/>
<dbReference type="InterPro" id="IPR045121">
    <property type="entry name" value="CoAse"/>
</dbReference>
<evidence type="ECO:0000256" key="1">
    <source>
        <dbReference type="SAM" id="MobiDB-lite"/>
    </source>
</evidence>
<organism evidence="3 4">
    <name type="scientific">Ustilago hordei</name>
    <name type="common">Barley covered smut fungus</name>
    <dbReference type="NCBI Taxonomy" id="120017"/>
    <lineage>
        <taxon>Eukaryota</taxon>
        <taxon>Fungi</taxon>
        <taxon>Dikarya</taxon>
        <taxon>Basidiomycota</taxon>
        <taxon>Ustilaginomycotina</taxon>
        <taxon>Ustilaginomycetes</taxon>
        <taxon>Ustilaginales</taxon>
        <taxon>Ustilaginaceae</taxon>
        <taxon>Ustilago</taxon>
    </lineage>
</organism>
<dbReference type="SUPFAM" id="SSF55811">
    <property type="entry name" value="Nudix"/>
    <property type="match status" value="1"/>
</dbReference>
<feature type="region of interest" description="Disordered" evidence="1">
    <location>
        <begin position="1"/>
        <end position="21"/>
    </location>
</feature>
<dbReference type="Pfam" id="PF00293">
    <property type="entry name" value="NUDIX"/>
    <property type="match status" value="1"/>
</dbReference>
<dbReference type="GO" id="GO:0010945">
    <property type="term" value="F:coenzyme A diphosphatase activity"/>
    <property type="evidence" value="ECO:0007669"/>
    <property type="project" value="InterPro"/>
</dbReference>
<name>I2FMX6_USTHO</name>
<dbReference type="EMBL" id="CAGI01000132">
    <property type="protein sequence ID" value="CCF48269.1"/>
    <property type="molecule type" value="Genomic_DNA"/>
</dbReference>